<reference evidence="6 7" key="1">
    <citation type="journal article" date="2016" name="Genome Announc.">
        <title>Complete Genome Sequences of Aerococcus christensenii CCUG 28831T, Aerococcus sanguinicola CCUG 43001T, Aerococcus urinae CCUG 36881T, Aerococcus urinaeequi CCUG 28094T, Aerococcus urinaehominis CCUG 42038 BT, and Aerococcus viridans CCUG 4311T.</title>
        <authorList>
            <person name="Carkaci D."/>
            <person name="Dargis R."/>
            <person name="Nielsen X.C."/>
            <person name="Skovgaard O."/>
            <person name="Fuursted K."/>
            <person name="Christensen J.J."/>
        </authorList>
    </citation>
    <scope>NUCLEOTIDE SEQUENCE [LARGE SCALE GENOMIC DNA]</scope>
    <source>
        <strain evidence="6 7">CCUG42038B</strain>
    </source>
</reference>
<sequence>MLSHVLAALDQAGLLITSQDMETVDYVSDLSHDSRQVKSGCLFFCKGANFNSKYLKQAAQAGAVAYVSERAYEVDLPYILVSDIRRAIPICADIFYQSPWQAFNLVGITGTKGKTTTTDYLKKMFDLASQAKGRPESAYLSSNQVYDGILRQASQLTTPEPLDLFRHFDHARQAGVDYLTMEVSSQALKYHRVDRLVFDAVAFLNISDDHISPSEHPDFEDYFSSKLKIFNQARFAVLNEDADHYDRILSNCTDQLASEQVATVSRKNPQADYYAFDLESQGAGQSFTLKASDFTGRFELSLAGDFNVDNALVVIAIGRHFGISYDIIRAALAAKVTEGRMDIYQAPDEDLVAIVDFAHNKLSFEAMFQASRQLYPGYQIYVVFGAPGNKAISRRQDMAQVAAKEADQIIITADDPDFEDVDDINQTIYAYVQKAGGQAQIIADRPLAIQTAFDQARASEKPTVILLLGKGDEAYLKYRGGKMDYAGDTYYAKQGIKQK</sequence>
<dbReference type="SUPFAM" id="SSF53244">
    <property type="entry name" value="MurD-like peptide ligases, peptide-binding domain"/>
    <property type="match status" value="1"/>
</dbReference>
<dbReference type="KEGG" id="auh:AWM75_06455"/>
<dbReference type="InterPro" id="IPR036565">
    <property type="entry name" value="Mur-like_cat_sf"/>
</dbReference>
<keyword evidence="3" id="KW-0131">Cell cycle</keyword>
<protein>
    <submittedName>
        <fullName evidence="6">Uncharacterized protein</fullName>
    </submittedName>
</protein>
<dbReference type="AlphaFoldDB" id="A0A0X8FLR0"/>
<dbReference type="UniPathway" id="UPA00219"/>
<dbReference type="InterPro" id="IPR036615">
    <property type="entry name" value="Mur_ligase_C_dom_sf"/>
</dbReference>
<comment type="subcellular location">
    <subcellularLocation>
        <location evidence="3">Cytoplasm</location>
    </subcellularLocation>
</comment>
<feature type="domain" description="Mur ligase C-terminal" evidence="4">
    <location>
        <begin position="339"/>
        <end position="471"/>
    </location>
</feature>
<reference evidence="7" key="2">
    <citation type="submission" date="2016-01" db="EMBL/GenBank/DDBJ databases">
        <title>Six Aerococcus type strain genome sequencing and assembly using PacBio and Illumina Hiseq.</title>
        <authorList>
            <person name="Carkaci D."/>
            <person name="Dargis R."/>
            <person name="Nielsen X.C."/>
            <person name="Skovgaard O."/>
            <person name="Fuursted K."/>
            <person name="Christensen J.J."/>
        </authorList>
    </citation>
    <scope>NUCLEOTIDE SEQUENCE [LARGE SCALE GENOMIC DNA]</scope>
    <source>
        <strain evidence="7">CCUG42038B</strain>
    </source>
</reference>
<dbReference type="GO" id="GO:0009252">
    <property type="term" value="P:peptidoglycan biosynthetic process"/>
    <property type="evidence" value="ECO:0007669"/>
    <property type="project" value="UniProtKB-UniPathway"/>
</dbReference>
<proteinExistence type="inferred from homology"/>
<dbReference type="PANTHER" id="PTHR23135:SF4">
    <property type="entry name" value="UDP-N-ACETYLMURAMOYL-L-ALANYL-D-GLUTAMATE--2,6-DIAMINOPIMELATE LIGASE MURE HOMOLOG, CHLOROPLASTIC"/>
    <property type="match status" value="1"/>
</dbReference>
<evidence type="ECO:0000259" key="5">
    <source>
        <dbReference type="Pfam" id="PF08245"/>
    </source>
</evidence>
<evidence type="ECO:0000256" key="2">
    <source>
        <dbReference type="ARBA" id="ARBA00005898"/>
    </source>
</evidence>
<dbReference type="SUPFAM" id="SSF53623">
    <property type="entry name" value="MurD-like peptide ligases, catalytic domain"/>
    <property type="match status" value="1"/>
</dbReference>
<dbReference type="Pfam" id="PF08245">
    <property type="entry name" value="Mur_ligase_M"/>
    <property type="match status" value="1"/>
</dbReference>
<comment type="pathway">
    <text evidence="1 3">Cell wall biogenesis; peptidoglycan biosynthesis.</text>
</comment>
<evidence type="ECO:0000259" key="4">
    <source>
        <dbReference type="Pfam" id="PF02875"/>
    </source>
</evidence>
<evidence type="ECO:0000313" key="6">
    <source>
        <dbReference type="EMBL" id="AMB99643.1"/>
    </source>
</evidence>
<dbReference type="Pfam" id="PF02875">
    <property type="entry name" value="Mur_ligase_C"/>
    <property type="match status" value="1"/>
</dbReference>
<dbReference type="SUPFAM" id="SSF63418">
    <property type="entry name" value="MurE/MurF N-terminal domain"/>
    <property type="match status" value="1"/>
</dbReference>
<gene>
    <name evidence="6" type="ORF">AWM75_06455</name>
</gene>
<name>A0A0X8FLR0_9LACT</name>
<dbReference type="InterPro" id="IPR004101">
    <property type="entry name" value="Mur_ligase_C"/>
</dbReference>
<evidence type="ECO:0000256" key="3">
    <source>
        <dbReference type="RuleBase" id="RU004135"/>
    </source>
</evidence>
<dbReference type="InterPro" id="IPR005761">
    <property type="entry name" value="UDP-N-AcMur-Glu-dNH2Pim_ligase"/>
</dbReference>
<dbReference type="OrthoDB" id="9800958at2"/>
<accession>A0A0X8FLR0</accession>
<dbReference type="EMBL" id="CP014163">
    <property type="protein sequence ID" value="AMB99643.1"/>
    <property type="molecule type" value="Genomic_DNA"/>
</dbReference>
<keyword evidence="3" id="KW-0961">Cell wall biogenesis/degradation</keyword>
<dbReference type="STRING" id="128944.AWM75_06455"/>
<dbReference type="PANTHER" id="PTHR23135">
    <property type="entry name" value="MUR LIGASE FAMILY MEMBER"/>
    <property type="match status" value="1"/>
</dbReference>
<dbReference type="GO" id="GO:0051301">
    <property type="term" value="P:cell division"/>
    <property type="evidence" value="ECO:0007669"/>
    <property type="project" value="UniProtKB-KW"/>
</dbReference>
<dbReference type="GO" id="GO:0005524">
    <property type="term" value="F:ATP binding"/>
    <property type="evidence" value="ECO:0007669"/>
    <property type="project" value="InterPro"/>
</dbReference>
<dbReference type="GO" id="GO:0005737">
    <property type="term" value="C:cytoplasm"/>
    <property type="evidence" value="ECO:0007669"/>
    <property type="project" value="UniProtKB-SubCell"/>
</dbReference>
<dbReference type="Gene3D" id="3.40.1390.10">
    <property type="entry name" value="MurE/MurF, N-terminal domain"/>
    <property type="match status" value="1"/>
</dbReference>
<dbReference type="Gene3D" id="3.90.190.20">
    <property type="entry name" value="Mur ligase, C-terminal domain"/>
    <property type="match status" value="1"/>
</dbReference>
<keyword evidence="3" id="KW-0132">Cell division</keyword>
<dbReference type="GO" id="GO:0071555">
    <property type="term" value="P:cell wall organization"/>
    <property type="evidence" value="ECO:0007669"/>
    <property type="project" value="UniProtKB-KW"/>
</dbReference>
<dbReference type="InterPro" id="IPR035911">
    <property type="entry name" value="MurE/MurF_N"/>
</dbReference>
<dbReference type="InterPro" id="IPR013221">
    <property type="entry name" value="Mur_ligase_cen"/>
</dbReference>
<evidence type="ECO:0000313" key="7">
    <source>
        <dbReference type="Proteomes" id="UP000062260"/>
    </source>
</evidence>
<dbReference type="RefSeq" id="WP_067979797.1">
    <property type="nucleotide sequence ID" value="NZ_CP014163.1"/>
</dbReference>
<dbReference type="GO" id="GO:0008360">
    <property type="term" value="P:regulation of cell shape"/>
    <property type="evidence" value="ECO:0007669"/>
    <property type="project" value="UniProtKB-KW"/>
</dbReference>
<keyword evidence="3" id="KW-0573">Peptidoglycan synthesis</keyword>
<dbReference type="Proteomes" id="UP000062260">
    <property type="component" value="Chromosome"/>
</dbReference>
<dbReference type="NCBIfam" id="TIGR01085">
    <property type="entry name" value="murE"/>
    <property type="match status" value="1"/>
</dbReference>
<comment type="similarity">
    <text evidence="2">Belongs to the MurCDEF family. MurE subfamily.</text>
</comment>
<evidence type="ECO:0000256" key="1">
    <source>
        <dbReference type="ARBA" id="ARBA00004752"/>
    </source>
</evidence>
<keyword evidence="3" id="KW-0133">Cell shape</keyword>
<feature type="domain" description="Mur ligase central" evidence="5">
    <location>
        <begin position="108"/>
        <end position="317"/>
    </location>
</feature>
<dbReference type="Gene3D" id="3.40.1190.10">
    <property type="entry name" value="Mur-like, catalytic domain"/>
    <property type="match status" value="1"/>
</dbReference>
<organism evidence="6 7">
    <name type="scientific">Aerococcus urinaehominis</name>
    <dbReference type="NCBI Taxonomy" id="128944"/>
    <lineage>
        <taxon>Bacteria</taxon>
        <taxon>Bacillati</taxon>
        <taxon>Bacillota</taxon>
        <taxon>Bacilli</taxon>
        <taxon>Lactobacillales</taxon>
        <taxon>Aerococcaceae</taxon>
        <taxon>Aerococcus</taxon>
    </lineage>
</organism>
<keyword evidence="7" id="KW-1185">Reference proteome</keyword>
<dbReference type="GO" id="GO:0016881">
    <property type="term" value="F:acid-amino acid ligase activity"/>
    <property type="evidence" value="ECO:0007669"/>
    <property type="project" value="InterPro"/>
</dbReference>